<evidence type="ECO:0000256" key="2">
    <source>
        <dbReference type="ARBA" id="ARBA00010944"/>
    </source>
</evidence>
<gene>
    <name evidence="8" type="primary">rfbD</name>
    <name evidence="8" type="ORF">GCM10011529_07440</name>
</gene>
<reference evidence="8" key="2">
    <citation type="submission" date="2020-09" db="EMBL/GenBank/DDBJ databases">
        <authorList>
            <person name="Sun Q."/>
            <person name="Zhou Y."/>
        </authorList>
    </citation>
    <scope>NUCLEOTIDE SEQUENCE</scope>
    <source>
        <strain evidence="8">CGMCC 1.15519</strain>
    </source>
</reference>
<dbReference type="PANTHER" id="PTHR10491">
    <property type="entry name" value="DTDP-4-DEHYDRORHAMNOSE REDUCTASE"/>
    <property type="match status" value="1"/>
</dbReference>
<proteinExistence type="inferred from homology"/>
<comment type="cofactor">
    <cofactor evidence="6">
        <name>Mg(2+)</name>
        <dbReference type="ChEBI" id="CHEBI:18420"/>
    </cofactor>
    <text evidence="6">Binds 1 Mg(2+) ion per monomer.</text>
</comment>
<protein>
    <recommendedName>
        <fullName evidence="4 6">dTDP-4-dehydrorhamnose reductase</fullName>
        <ecNumber evidence="3 6">1.1.1.133</ecNumber>
    </recommendedName>
</protein>
<dbReference type="CDD" id="cd05254">
    <property type="entry name" value="dTDP_HR_like_SDR_e"/>
    <property type="match status" value="1"/>
</dbReference>
<comment type="caution">
    <text evidence="8">The sequence shown here is derived from an EMBL/GenBank/DDBJ whole genome shotgun (WGS) entry which is preliminary data.</text>
</comment>
<reference evidence="8" key="1">
    <citation type="journal article" date="2014" name="Int. J. Syst. Evol. Microbiol.">
        <title>Complete genome sequence of Corynebacterium casei LMG S-19264T (=DSM 44701T), isolated from a smear-ripened cheese.</title>
        <authorList>
            <consortium name="US DOE Joint Genome Institute (JGI-PGF)"/>
            <person name="Walter F."/>
            <person name="Albersmeier A."/>
            <person name="Kalinowski J."/>
            <person name="Ruckert C."/>
        </authorList>
    </citation>
    <scope>NUCLEOTIDE SEQUENCE</scope>
    <source>
        <strain evidence="8">CGMCC 1.15519</strain>
    </source>
</reference>
<dbReference type="InterPro" id="IPR036291">
    <property type="entry name" value="NAD(P)-bd_dom_sf"/>
</dbReference>
<name>A0A916ZM27_9SPHN</name>
<comment type="function">
    <text evidence="6">Catalyzes the reduction of dTDP-6-deoxy-L-lyxo-4-hexulose to yield dTDP-L-rhamnose.</text>
</comment>
<comment type="pathway">
    <text evidence="1 6">Carbohydrate biosynthesis; dTDP-L-rhamnose biosynthesis.</text>
</comment>
<evidence type="ECO:0000313" key="8">
    <source>
        <dbReference type="EMBL" id="GGE03474.1"/>
    </source>
</evidence>
<evidence type="ECO:0000259" key="7">
    <source>
        <dbReference type="Pfam" id="PF04321"/>
    </source>
</evidence>
<dbReference type="EC" id="1.1.1.133" evidence="3 6"/>
<dbReference type="SUPFAM" id="SSF51735">
    <property type="entry name" value="NAD(P)-binding Rossmann-fold domains"/>
    <property type="match status" value="1"/>
</dbReference>
<evidence type="ECO:0000256" key="3">
    <source>
        <dbReference type="ARBA" id="ARBA00012929"/>
    </source>
</evidence>
<evidence type="ECO:0000256" key="1">
    <source>
        <dbReference type="ARBA" id="ARBA00004781"/>
    </source>
</evidence>
<dbReference type="GO" id="GO:0008831">
    <property type="term" value="F:dTDP-4-dehydrorhamnose reductase activity"/>
    <property type="evidence" value="ECO:0007669"/>
    <property type="project" value="UniProtKB-EC"/>
</dbReference>
<dbReference type="GO" id="GO:0019305">
    <property type="term" value="P:dTDP-rhamnose biosynthetic process"/>
    <property type="evidence" value="ECO:0007669"/>
    <property type="project" value="TreeGrafter"/>
</dbReference>
<comment type="similarity">
    <text evidence="2 6">Belongs to the dTDP-4-dehydrorhamnose reductase family.</text>
</comment>
<dbReference type="Gene3D" id="3.90.25.10">
    <property type="entry name" value="UDP-galactose 4-epimerase, domain 1"/>
    <property type="match status" value="1"/>
</dbReference>
<feature type="domain" description="RmlD-like substrate binding" evidence="7">
    <location>
        <begin position="8"/>
        <end position="284"/>
    </location>
</feature>
<dbReference type="AlphaFoldDB" id="A0A916ZM27"/>
<dbReference type="InterPro" id="IPR005913">
    <property type="entry name" value="dTDP_dehydrorham_reduct"/>
</dbReference>
<dbReference type="Gene3D" id="3.40.50.720">
    <property type="entry name" value="NAD(P)-binding Rossmann-like Domain"/>
    <property type="match status" value="1"/>
</dbReference>
<dbReference type="Pfam" id="PF04321">
    <property type="entry name" value="RmlD_sub_bind"/>
    <property type="match status" value="1"/>
</dbReference>
<accession>A0A916ZM27</accession>
<keyword evidence="9" id="KW-1185">Reference proteome</keyword>
<keyword evidence="6" id="KW-0521">NADP</keyword>
<keyword evidence="6" id="KW-0560">Oxidoreductase</keyword>
<evidence type="ECO:0000256" key="4">
    <source>
        <dbReference type="ARBA" id="ARBA00017099"/>
    </source>
</evidence>
<evidence type="ECO:0000256" key="5">
    <source>
        <dbReference type="ARBA" id="ARBA00048200"/>
    </source>
</evidence>
<dbReference type="Proteomes" id="UP000635071">
    <property type="component" value="Unassembled WGS sequence"/>
</dbReference>
<comment type="catalytic activity">
    <reaction evidence="5 6">
        <text>dTDP-beta-L-rhamnose + NADP(+) = dTDP-4-dehydro-beta-L-rhamnose + NADPH + H(+)</text>
        <dbReference type="Rhea" id="RHEA:21796"/>
        <dbReference type="ChEBI" id="CHEBI:15378"/>
        <dbReference type="ChEBI" id="CHEBI:57510"/>
        <dbReference type="ChEBI" id="CHEBI:57783"/>
        <dbReference type="ChEBI" id="CHEBI:58349"/>
        <dbReference type="ChEBI" id="CHEBI:62830"/>
        <dbReference type="EC" id="1.1.1.133"/>
    </reaction>
</comment>
<evidence type="ECO:0000256" key="6">
    <source>
        <dbReference type="RuleBase" id="RU364082"/>
    </source>
</evidence>
<dbReference type="InterPro" id="IPR029903">
    <property type="entry name" value="RmlD-like-bd"/>
</dbReference>
<evidence type="ECO:0000313" key="9">
    <source>
        <dbReference type="Proteomes" id="UP000635071"/>
    </source>
</evidence>
<dbReference type="GO" id="GO:0005829">
    <property type="term" value="C:cytosol"/>
    <property type="evidence" value="ECO:0007669"/>
    <property type="project" value="TreeGrafter"/>
</dbReference>
<dbReference type="RefSeq" id="WP_188761576.1">
    <property type="nucleotide sequence ID" value="NZ_BMJM01000002.1"/>
</dbReference>
<dbReference type="PANTHER" id="PTHR10491:SF4">
    <property type="entry name" value="METHIONINE ADENOSYLTRANSFERASE 2 SUBUNIT BETA"/>
    <property type="match status" value="1"/>
</dbReference>
<dbReference type="NCBIfam" id="TIGR01214">
    <property type="entry name" value="rmlD"/>
    <property type="match status" value="1"/>
</dbReference>
<dbReference type="EMBL" id="BMJM01000002">
    <property type="protein sequence ID" value="GGE03474.1"/>
    <property type="molecule type" value="Genomic_DNA"/>
</dbReference>
<organism evidence="8 9">
    <name type="scientific">Sandarakinorhabdus glacialis</name>
    <dbReference type="NCBI Taxonomy" id="1614636"/>
    <lineage>
        <taxon>Bacteria</taxon>
        <taxon>Pseudomonadati</taxon>
        <taxon>Pseudomonadota</taxon>
        <taxon>Alphaproteobacteria</taxon>
        <taxon>Sphingomonadales</taxon>
        <taxon>Sphingosinicellaceae</taxon>
        <taxon>Sandarakinorhabdus</taxon>
    </lineage>
</organism>
<sequence>MTATTIALIAGAGGQLGRALQETAPPGTSVIAPPEADFDITDPDTVERIVAEHRPTIVINAAAYTAVDKAETDAATAQRVNVNAVGLLASAARHAGAAFVQVSTDFIFDGTASSPYPPTAAPNPLGVYGRTKLEGEQAAIDLHGAPLILRTAWVYAAQGNNFVHTMLRLMRDRPELRVVGDQIGTPTHAAGLARAVWALSGHTGTFHWTDAGTASWYDFAVAIHEEAIAIGLLENAIPIIPIRTSDYPTPAQRPAYSVLDKSATWAITGPAAHWRTELRLCLAAIKDAAIKKAIS</sequence>